<gene>
    <name evidence="1" type="ORF">MJO28_013798</name>
</gene>
<reference evidence="1 2" key="3">
    <citation type="journal article" date="2022" name="Microbiol. Spectr.">
        <title>Folding features and dynamics of 3D genome architecture in plant fungal pathogens.</title>
        <authorList>
            <person name="Xia C."/>
        </authorList>
    </citation>
    <scope>NUCLEOTIDE SEQUENCE [LARGE SCALE GENOMIC DNA]</scope>
    <source>
        <strain evidence="1 2">93-210</strain>
    </source>
</reference>
<name>A0ACC0DVK5_9BASI</name>
<keyword evidence="2" id="KW-1185">Reference proteome</keyword>
<sequence length="280" mass="31785">CEVGAGLSGWLRVVHSSPRWDDIGLSRKEQAVQRAPKPPTKHHFQLFTIYPTSMSGAQGLLGFHSLLQETDKLINLHYLTVPQNFLLLEELEKGKKGLGDGTCPYGLANGNDITITMWNDTIIAPSNVQFLVFLFYLDSTSIISSSVTVNFLPITFAKNGTRNVKKHDELKTYTCIFKLSFHENRIYYFKITWGDCPDFPPSVFFLTKINLPCVNATGEVIPHFLSFINLTSKIKKKLISDYQFIVEPSKFLVLSGWKQNYTLETVLVELQSREMLRAAR</sequence>
<comment type="caution">
    <text evidence="1">The sequence shown here is derived from an EMBL/GenBank/DDBJ whole genome shotgun (WGS) entry which is preliminary data.</text>
</comment>
<feature type="non-terminal residue" evidence="1">
    <location>
        <position position="1"/>
    </location>
</feature>
<feature type="non-terminal residue" evidence="1">
    <location>
        <position position="280"/>
    </location>
</feature>
<evidence type="ECO:0000313" key="1">
    <source>
        <dbReference type="EMBL" id="KAI7940146.1"/>
    </source>
</evidence>
<reference evidence="2" key="1">
    <citation type="journal article" date="2018" name="BMC Genomics">
        <title>Genomic insights into host adaptation between the wheat stripe rust pathogen (Puccinia striiformis f. sp. tritici) and the barley stripe rust pathogen (Puccinia striiformis f. sp. hordei).</title>
        <authorList>
            <person name="Xia C."/>
            <person name="Wang M."/>
            <person name="Yin C."/>
            <person name="Cornejo O.E."/>
            <person name="Hulbert S.H."/>
            <person name="Chen X."/>
        </authorList>
    </citation>
    <scope>NUCLEOTIDE SEQUENCE [LARGE SCALE GENOMIC DNA]</scope>
    <source>
        <strain evidence="2">93-210</strain>
    </source>
</reference>
<proteinExistence type="predicted"/>
<dbReference type="EMBL" id="CM045878">
    <property type="protein sequence ID" value="KAI7940146.1"/>
    <property type="molecule type" value="Genomic_DNA"/>
</dbReference>
<organism evidence="1 2">
    <name type="scientific">Puccinia striiformis f. sp. tritici</name>
    <dbReference type="NCBI Taxonomy" id="168172"/>
    <lineage>
        <taxon>Eukaryota</taxon>
        <taxon>Fungi</taxon>
        <taxon>Dikarya</taxon>
        <taxon>Basidiomycota</taxon>
        <taxon>Pucciniomycotina</taxon>
        <taxon>Pucciniomycetes</taxon>
        <taxon>Pucciniales</taxon>
        <taxon>Pucciniaceae</taxon>
        <taxon>Puccinia</taxon>
    </lineage>
</organism>
<accession>A0ACC0DVK5</accession>
<evidence type="ECO:0000313" key="2">
    <source>
        <dbReference type="Proteomes" id="UP001060170"/>
    </source>
</evidence>
<dbReference type="Proteomes" id="UP001060170">
    <property type="component" value="Chromosome 14"/>
</dbReference>
<reference evidence="2" key="2">
    <citation type="journal article" date="2018" name="Mol. Plant Microbe Interact.">
        <title>Genome sequence resources for the wheat stripe rust pathogen (Puccinia striiformis f. sp. tritici) and the barley stripe rust pathogen (Puccinia striiformis f. sp. hordei).</title>
        <authorList>
            <person name="Xia C."/>
            <person name="Wang M."/>
            <person name="Yin C."/>
            <person name="Cornejo O.E."/>
            <person name="Hulbert S.H."/>
            <person name="Chen X."/>
        </authorList>
    </citation>
    <scope>NUCLEOTIDE SEQUENCE [LARGE SCALE GENOMIC DNA]</scope>
    <source>
        <strain evidence="2">93-210</strain>
    </source>
</reference>
<protein>
    <submittedName>
        <fullName evidence="1">Uncharacterized protein</fullName>
    </submittedName>
</protein>